<dbReference type="Pfam" id="PF00561">
    <property type="entry name" value="Abhydrolase_1"/>
    <property type="match status" value="1"/>
</dbReference>
<protein>
    <recommendedName>
        <fullName evidence="4">AB hydrolase-1 domain-containing protein</fullName>
    </recommendedName>
</protein>
<feature type="region of interest" description="Disordered" evidence="2">
    <location>
        <begin position="28"/>
        <end position="57"/>
    </location>
</feature>
<evidence type="ECO:0000256" key="1">
    <source>
        <dbReference type="ARBA" id="ARBA00022729"/>
    </source>
</evidence>
<evidence type="ECO:0000313" key="5">
    <source>
        <dbReference type="EMBL" id="TKD02255.1"/>
    </source>
</evidence>
<reference evidence="5 6" key="1">
    <citation type="submission" date="2019-04" db="EMBL/GenBank/DDBJ databases">
        <authorList>
            <person name="Li Y."/>
            <person name="Wang J."/>
        </authorList>
    </citation>
    <scope>NUCLEOTIDE SEQUENCE [LARGE SCALE GENOMIC DNA]</scope>
    <source>
        <strain evidence="5 6">DSM 14668</strain>
    </source>
</reference>
<sequence length="314" mass="32310">MTRFYSSLVFASIPFAFALACSSNPPASSGTAGSGGTGGAGGTGGEDPGELVVGGDRPVTVHVPPGLDPAKPSPLVILLHGYSASGLVQELLFQLKPQADKHGFLYAHPDGTFDTSSKRFWNATDACCDFGGVGVDDVAYLSGLVTEIGEHYKVDPKRVYFVGHSNGGFMSHRMACDRSDLVAGIASLAGATWNDPAKCAAEKPVAVLQIHGTADDTVPYDGESIMGVSIPGAVATTEQWAQKNGCALTPSMGEALDLDATIDGAETSVSQYTTGCKAGGAAELWTIDGGTHVPGLGANFAPKVVEWLLSHPKP</sequence>
<dbReference type="EMBL" id="SSMQ01000035">
    <property type="protein sequence ID" value="TKD02255.1"/>
    <property type="molecule type" value="Genomic_DNA"/>
</dbReference>
<dbReference type="InterPro" id="IPR029058">
    <property type="entry name" value="AB_hydrolase_fold"/>
</dbReference>
<dbReference type="AlphaFoldDB" id="A0A4U1J646"/>
<feature type="compositionally biased region" description="Gly residues" evidence="2">
    <location>
        <begin position="32"/>
        <end position="46"/>
    </location>
</feature>
<dbReference type="InterPro" id="IPR000073">
    <property type="entry name" value="AB_hydrolase_1"/>
</dbReference>
<dbReference type="OrthoDB" id="9767239at2"/>
<organism evidence="5 6">
    <name type="scientific">Polyangium fumosum</name>
    <dbReference type="NCBI Taxonomy" id="889272"/>
    <lineage>
        <taxon>Bacteria</taxon>
        <taxon>Pseudomonadati</taxon>
        <taxon>Myxococcota</taxon>
        <taxon>Polyangia</taxon>
        <taxon>Polyangiales</taxon>
        <taxon>Polyangiaceae</taxon>
        <taxon>Polyangium</taxon>
    </lineage>
</organism>
<dbReference type="PANTHER" id="PTHR43037:SF1">
    <property type="entry name" value="BLL1128 PROTEIN"/>
    <property type="match status" value="1"/>
</dbReference>
<dbReference type="Gene3D" id="3.40.50.1820">
    <property type="entry name" value="alpha/beta hydrolase"/>
    <property type="match status" value="1"/>
</dbReference>
<feature type="domain" description="AB hydrolase-1" evidence="4">
    <location>
        <begin position="74"/>
        <end position="242"/>
    </location>
</feature>
<evidence type="ECO:0000259" key="4">
    <source>
        <dbReference type="Pfam" id="PF00561"/>
    </source>
</evidence>
<evidence type="ECO:0000256" key="2">
    <source>
        <dbReference type="SAM" id="MobiDB-lite"/>
    </source>
</evidence>
<dbReference type="PANTHER" id="PTHR43037">
    <property type="entry name" value="UNNAMED PRODUCT-RELATED"/>
    <property type="match status" value="1"/>
</dbReference>
<dbReference type="SUPFAM" id="SSF53474">
    <property type="entry name" value="alpha/beta-Hydrolases"/>
    <property type="match status" value="1"/>
</dbReference>
<dbReference type="PROSITE" id="PS51257">
    <property type="entry name" value="PROKAR_LIPOPROTEIN"/>
    <property type="match status" value="1"/>
</dbReference>
<proteinExistence type="predicted"/>
<feature type="signal peptide" evidence="3">
    <location>
        <begin position="1"/>
        <end position="20"/>
    </location>
</feature>
<keyword evidence="6" id="KW-1185">Reference proteome</keyword>
<feature type="chain" id="PRO_5020694189" description="AB hydrolase-1 domain-containing protein" evidence="3">
    <location>
        <begin position="21"/>
        <end position="314"/>
    </location>
</feature>
<dbReference type="RefSeq" id="WP_136932378.1">
    <property type="nucleotide sequence ID" value="NZ_SSMQ01000035.1"/>
</dbReference>
<comment type="caution">
    <text evidence="5">The sequence shown here is derived from an EMBL/GenBank/DDBJ whole genome shotgun (WGS) entry which is preliminary data.</text>
</comment>
<gene>
    <name evidence="5" type="ORF">E8A74_29210</name>
</gene>
<name>A0A4U1J646_9BACT</name>
<accession>A0A4U1J646</accession>
<dbReference type="Proteomes" id="UP000309215">
    <property type="component" value="Unassembled WGS sequence"/>
</dbReference>
<dbReference type="InterPro" id="IPR050955">
    <property type="entry name" value="Plant_Biomass_Hydrol_Est"/>
</dbReference>
<evidence type="ECO:0000256" key="3">
    <source>
        <dbReference type="SAM" id="SignalP"/>
    </source>
</evidence>
<evidence type="ECO:0000313" key="6">
    <source>
        <dbReference type="Proteomes" id="UP000309215"/>
    </source>
</evidence>
<keyword evidence="1 3" id="KW-0732">Signal</keyword>